<comment type="subcellular location">
    <subcellularLocation>
        <location evidence="1">Cell membrane</location>
        <topology evidence="1">Multi-pass membrane protein</topology>
    </subcellularLocation>
</comment>
<dbReference type="GO" id="GO:0005886">
    <property type="term" value="C:plasma membrane"/>
    <property type="evidence" value="ECO:0007669"/>
    <property type="project" value="UniProtKB-SubCell"/>
</dbReference>
<evidence type="ECO:0000256" key="5">
    <source>
        <dbReference type="ARBA" id="ARBA00022989"/>
    </source>
</evidence>
<evidence type="ECO:0000256" key="3">
    <source>
        <dbReference type="ARBA" id="ARBA00022475"/>
    </source>
</evidence>
<dbReference type="EMBL" id="DTFV01000130">
    <property type="protein sequence ID" value="HGI31473.1"/>
    <property type="molecule type" value="Genomic_DNA"/>
</dbReference>
<keyword evidence="4 7" id="KW-0812">Transmembrane</keyword>
<evidence type="ECO:0000256" key="7">
    <source>
        <dbReference type="SAM" id="Phobius"/>
    </source>
</evidence>
<feature type="transmembrane region" description="Helical" evidence="7">
    <location>
        <begin position="75"/>
        <end position="96"/>
    </location>
</feature>
<keyword evidence="5 7" id="KW-1133">Transmembrane helix</keyword>
<dbReference type="Pfam" id="PF03773">
    <property type="entry name" value="ArsP_1"/>
    <property type="match status" value="1"/>
</dbReference>
<protein>
    <submittedName>
        <fullName evidence="8">Permease</fullName>
    </submittedName>
</protein>
<comment type="similarity">
    <text evidence="2">Belongs to the UPF0718 family.</text>
</comment>
<feature type="transmembrane region" description="Helical" evidence="7">
    <location>
        <begin position="43"/>
        <end position="69"/>
    </location>
</feature>
<proteinExistence type="inferred from homology"/>
<feature type="transmembrane region" description="Helical" evidence="7">
    <location>
        <begin position="108"/>
        <end position="129"/>
    </location>
</feature>
<keyword evidence="3" id="KW-1003">Cell membrane</keyword>
<accession>A0A7V3YI09</accession>
<dbReference type="InterPro" id="IPR005524">
    <property type="entry name" value="DUF318"/>
</dbReference>
<feature type="transmembrane region" description="Helical" evidence="7">
    <location>
        <begin position="6"/>
        <end position="22"/>
    </location>
</feature>
<keyword evidence="6 7" id="KW-0472">Membrane</keyword>
<evidence type="ECO:0000313" key="8">
    <source>
        <dbReference type="EMBL" id="HGI31473.1"/>
    </source>
</evidence>
<reference evidence="8" key="1">
    <citation type="journal article" date="2020" name="mSystems">
        <title>Genome- and Community-Level Interaction Insights into Carbon Utilization and Element Cycling Functions of Hydrothermarchaeota in Hydrothermal Sediment.</title>
        <authorList>
            <person name="Zhou Z."/>
            <person name="Liu Y."/>
            <person name="Xu W."/>
            <person name="Pan J."/>
            <person name="Luo Z.H."/>
            <person name="Li M."/>
        </authorList>
    </citation>
    <scope>NUCLEOTIDE SEQUENCE [LARGE SCALE GENOMIC DNA]</scope>
    <source>
        <strain evidence="8">SpSt-747</strain>
    </source>
</reference>
<evidence type="ECO:0000256" key="1">
    <source>
        <dbReference type="ARBA" id="ARBA00004651"/>
    </source>
</evidence>
<evidence type="ECO:0000256" key="6">
    <source>
        <dbReference type="ARBA" id="ARBA00023136"/>
    </source>
</evidence>
<sequence>MGDVTTFVLYGLALSWLAFSFARDRKKAEQALRKAWKSFANILPAFLVVLLVLALVVVLLPEATIAAFLGEKSGFLGYLLASVVGAVTLVPGFVAFPMAKVLLDHGAGVAQMAVFISTLMMVGVVTLPLEIRYFGVKAAVWRNLLAYCYAFLIGYGVWIFVKVVR</sequence>
<comment type="caution">
    <text evidence="8">The sequence shown here is derived from an EMBL/GenBank/DDBJ whole genome shotgun (WGS) entry which is preliminary data.</text>
</comment>
<evidence type="ECO:0000256" key="2">
    <source>
        <dbReference type="ARBA" id="ARBA00006386"/>
    </source>
</evidence>
<feature type="transmembrane region" description="Helical" evidence="7">
    <location>
        <begin position="144"/>
        <end position="164"/>
    </location>
</feature>
<organism evidence="8">
    <name type="scientific">Candidatus Caldatribacterium californiense</name>
    <dbReference type="NCBI Taxonomy" id="1454726"/>
    <lineage>
        <taxon>Bacteria</taxon>
        <taxon>Pseudomonadati</taxon>
        <taxon>Atribacterota</taxon>
        <taxon>Atribacteria</taxon>
        <taxon>Atribacterales</taxon>
        <taxon>Candidatus Caldatribacteriaceae</taxon>
        <taxon>Candidatus Caldatribacterium</taxon>
    </lineage>
</organism>
<evidence type="ECO:0000256" key="4">
    <source>
        <dbReference type="ARBA" id="ARBA00022692"/>
    </source>
</evidence>
<gene>
    <name evidence="8" type="ORF">ENV30_09265</name>
</gene>
<name>A0A7V3YI09_9BACT</name>
<dbReference type="AlphaFoldDB" id="A0A7V3YI09"/>